<keyword evidence="4" id="KW-1185">Reference proteome</keyword>
<sequence>MASSQITDDMLMAYVEGALAPDIAAQVEEALADDPTLKARARMLRQTRRRVRATMAAAIANAATLENSASDKKGSGKRFRDGGRSADVPPVGETDKIALTRSPIYICIGAFGLLLLAAATGYLSALPERSRLEVPVGALTSAETDRQLSQLPSGQGKTLMDARELGMVASFRDGDGNLCRQYRLVGTDFVTDAVSCLFQDRWSVRLAVSAPIVGTTPIMIPPPSNMATIDAYRAATRASVPLSPDEEQQVLARLKR</sequence>
<dbReference type="Proteomes" id="UP000641137">
    <property type="component" value="Unassembled WGS sequence"/>
</dbReference>
<dbReference type="RefSeq" id="WP_189486588.1">
    <property type="nucleotide sequence ID" value="NZ_BMZO01000001.1"/>
</dbReference>
<evidence type="ECO:0000256" key="2">
    <source>
        <dbReference type="SAM" id="Phobius"/>
    </source>
</evidence>
<feature type="compositionally biased region" description="Basic and acidic residues" evidence="1">
    <location>
        <begin position="69"/>
        <end position="84"/>
    </location>
</feature>
<dbReference type="AlphaFoldDB" id="A0A8J3DLE8"/>
<name>A0A8J3DLE8_9HYPH</name>
<protein>
    <recommendedName>
        <fullName evidence="5">Anti-sigma factor</fullName>
    </recommendedName>
</protein>
<keyword evidence="2" id="KW-0812">Transmembrane</keyword>
<dbReference type="EMBL" id="BMZO01000001">
    <property type="protein sequence ID" value="GHC60197.1"/>
    <property type="molecule type" value="Genomic_DNA"/>
</dbReference>
<organism evidence="3 4">
    <name type="scientific">Limoniibacter endophyticus</name>
    <dbReference type="NCBI Taxonomy" id="1565040"/>
    <lineage>
        <taxon>Bacteria</taxon>
        <taxon>Pseudomonadati</taxon>
        <taxon>Pseudomonadota</taxon>
        <taxon>Alphaproteobacteria</taxon>
        <taxon>Hyphomicrobiales</taxon>
        <taxon>Bartonellaceae</taxon>
        <taxon>Limoniibacter</taxon>
    </lineage>
</organism>
<reference evidence="3" key="1">
    <citation type="journal article" date="2014" name="Int. J. Syst. Evol. Microbiol.">
        <title>Complete genome sequence of Corynebacterium casei LMG S-19264T (=DSM 44701T), isolated from a smear-ripened cheese.</title>
        <authorList>
            <consortium name="US DOE Joint Genome Institute (JGI-PGF)"/>
            <person name="Walter F."/>
            <person name="Albersmeier A."/>
            <person name="Kalinowski J."/>
            <person name="Ruckert C."/>
        </authorList>
    </citation>
    <scope>NUCLEOTIDE SEQUENCE</scope>
    <source>
        <strain evidence="3">KCTC 42097</strain>
    </source>
</reference>
<evidence type="ECO:0008006" key="5">
    <source>
        <dbReference type="Google" id="ProtNLM"/>
    </source>
</evidence>
<feature type="region of interest" description="Disordered" evidence="1">
    <location>
        <begin position="67"/>
        <end position="90"/>
    </location>
</feature>
<keyword evidence="2" id="KW-1133">Transmembrane helix</keyword>
<reference evidence="3" key="2">
    <citation type="submission" date="2020-09" db="EMBL/GenBank/DDBJ databases">
        <authorList>
            <person name="Sun Q."/>
            <person name="Kim S."/>
        </authorList>
    </citation>
    <scope>NUCLEOTIDE SEQUENCE</scope>
    <source>
        <strain evidence="3">KCTC 42097</strain>
    </source>
</reference>
<evidence type="ECO:0000313" key="4">
    <source>
        <dbReference type="Proteomes" id="UP000641137"/>
    </source>
</evidence>
<accession>A0A8J3DLE8</accession>
<keyword evidence="2" id="KW-0472">Membrane</keyword>
<gene>
    <name evidence="3" type="ORF">GCM10010136_00070</name>
</gene>
<comment type="caution">
    <text evidence="3">The sequence shown here is derived from an EMBL/GenBank/DDBJ whole genome shotgun (WGS) entry which is preliminary data.</text>
</comment>
<proteinExistence type="predicted"/>
<feature type="transmembrane region" description="Helical" evidence="2">
    <location>
        <begin position="104"/>
        <end position="125"/>
    </location>
</feature>
<evidence type="ECO:0000313" key="3">
    <source>
        <dbReference type="EMBL" id="GHC60197.1"/>
    </source>
</evidence>
<evidence type="ECO:0000256" key="1">
    <source>
        <dbReference type="SAM" id="MobiDB-lite"/>
    </source>
</evidence>